<sequence length="171" mass="18197">MYTSSPKSPVLVILPPTHKCPDLERVLKLARRAFDDVSLNILDLNLRFAWVADDELQKDEDVTLRPAEDAAVPAMSAPLSSATPAASAVLAPPAVSITGATFYPPRPLGPNKAMVRSVALTFGDQAQIKEYQSWIQSAVNSGTLAGSFAFSGATTPLCLEQLNLALGMSRS</sequence>
<dbReference type="Proteomes" id="UP000193411">
    <property type="component" value="Unassembled WGS sequence"/>
</dbReference>
<evidence type="ECO:0000313" key="2">
    <source>
        <dbReference type="Proteomes" id="UP000193411"/>
    </source>
</evidence>
<gene>
    <name evidence="1" type="ORF">BCR44DRAFT_55113</name>
</gene>
<reference evidence="1 2" key="1">
    <citation type="submission" date="2016-07" db="EMBL/GenBank/DDBJ databases">
        <title>Pervasive Adenine N6-methylation of Active Genes in Fungi.</title>
        <authorList>
            <consortium name="DOE Joint Genome Institute"/>
            <person name="Mondo S.J."/>
            <person name="Dannebaum R.O."/>
            <person name="Kuo R.C."/>
            <person name="Labutti K."/>
            <person name="Haridas S."/>
            <person name="Kuo A."/>
            <person name="Salamov A."/>
            <person name="Ahrendt S.R."/>
            <person name="Lipzen A."/>
            <person name="Sullivan W."/>
            <person name="Andreopoulos W.B."/>
            <person name="Clum A."/>
            <person name="Lindquist E."/>
            <person name="Daum C."/>
            <person name="Ramamoorthy G.K."/>
            <person name="Gryganskyi A."/>
            <person name="Culley D."/>
            <person name="Magnuson J.K."/>
            <person name="James T.Y."/>
            <person name="O'Malley M.A."/>
            <person name="Stajich J.E."/>
            <person name="Spatafora J.W."/>
            <person name="Visel A."/>
            <person name="Grigoriev I.V."/>
        </authorList>
    </citation>
    <scope>NUCLEOTIDE SEQUENCE [LARGE SCALE GENOMIC DNA]</scope>
    <source>
        <strain evidence="1 2">PL171</strain>
    </source>
</reference>
<protein>
    <submittedName>
        <fullName evidence="1">Uncharacterized protein</fullName>
    </submittedName>
</protein>
<comment type="caution">
    <text evidence="1">The sequence shown here is derived from an EMBL/GenBank/DDBJ whole genome shotgun (WGS) entry which is preliminary data.</text>
</comment>
<keyword evidence="2" id="KW-1185">Reference proteome</keyword>
<dbReference type="AlphaFoldDB" id="A0A1Y2HVG9"/>
<proteinExistence type="predicted"/>
<accession>A0A1Y2HVG9</accession>
<dbReference type="EMBL" id="MCFL01000008">
    <property type="protein sequence ID" value="ORZ38590.1"/>
    <property type="molecule type" value="Genomic_DNA"/>
</dbReference>
<organism evidence="1 2">
    <name type="scientific">Catenaria anguillulae PL171</name>
    <dbReference type="NCBI Taxonomy" id="765915"/>
    <lineage>
        <taxon>Eukaryota</taxon>
        <taxon>Fungi</taxon>
        <taxon>Fungi incertae sedis</taxon>
        <taxon>Blastocladiomycota</taxon>
        <taxon>Blastocladiomycetes</taxon>
        <taxon>Blastocladiales</taxon>
        <taxon>Catenariaceae</taxon>
        <taxon>Catenaria</taxon>
    </lineage>
</organism>
<name>A0A1Y2HVG9_9FUNG</name>
<evidence type="ECO:0000313" key="1">
    <source>
        <dbReference type="EMBL" id="ORZ38590.1"/>
    </source>
</evidence>